<dbReference type="WBParaSite" id="JU765_v2.g17909.t1">
    <property type="protein sequence ID" value="JU765_v2.g17909.t1"/>
    <property type="gene ID" value="JU765_v2.g17909"/>
</dbReference>
<proteinExistence type="predicted"/>
<organism evidence="1 2">
    <name type="scientific">Panagrolaimus sp. JU765</name>
    <dbReference type="NCBI Taxonomy" id="591449"/>
    <lineage>
        <taxon>Eukaryota</taxon>
        <taxon>Metazoa</taxon>
        <taxon>Ecdysozoa</taxon>
        <taxon>Nematoda</taxon>
        <taxon>Chromadorea</taxon>
        <taxon>Rhabditida</taxon>
        <taxon>Tylenchina</taxon>
        <taxon>Panagrolaimomorpha</taxon>
        <taxon>Panagrolaimoidea</taxon>
        <taxon>Panagrolaimidae</taxon>
        <taxon>Panagrolaimus</taxon>
    </lineage>
</organism>
<evidence type="ECO:0000313" key="2">
    <source>
        <dbReference type="WBParaSite" id="JU765_v2.g17909.t1"/>
    </source>
</evidence>
<protein>
    <submittedName>
        <fullName evidence="2">WASH complex subunit 3</fullName>
    </submittedName>
</protein>
<accession>A0AC34QN33</accession>
<name>A0AC34QN33_9BILA</name>
<reference evidence="2" key="1">
    <citation type="submission" date="2022-11" db="UniProtKB">
        <authorList>
            <consortium name="WormBaseParasite"/>
        </authorList>
    </citation>
    <scope>IDENTIFICATION</scope>
</reference>
<sequence>MAMKNVQMSREPDLSFIQSDIRLEEVRPLETKKLALVVNEFLLRTADVLNSFSSNMEQKILEIEDRLDSIETHLFLTEKKLEAIEQTPAGAPDEPVPQLENVAKIQITAPIEAPAASASDVQEVPQPQPPSTAPTPTVVEDSGNSIKISEHPVFSKYFKMLKMGVPEPGVKQKMIQEGVDPELLNDPNKMMVVDKKNETSDSSDSEFSSDE</sequence>
<evidence type="ECO:0000313" key="1">
    <source>
        <dbReference type="Proteomes" id="UP000887576"/>
    </source>
</evidence>
<dbReference type="Proteomes" id="UP000887576">
    <property type="component" value="Unplaced"/>
</dbReference>